<dbReference type="AlphaFoldDB" id="A0A2M7DD63"/>
<name>A0A2M7DD63_9BACT</name>
<reference evidence="2" key="1">
    <citation type="submission" date="2017-09" db="EMBL/GenBank/DDBJ databases">
        <title>Depth-based differentiation of microbial function through sediment-hosted aquifers and enrichment of novel symbionts in the deep terrestrial subsurface.</title>
        <authorList>
            <person name="Probst A.J."/>
            <person name="Ladd B."/>
            <person name="Jarett J.K."/>
            <person name="Geller-Mcgrath D.E."/>
            <person name="Sieber C.M.K."/>
            <person name="Emerson J.B."/>
            <person name="Anantharaman K."/>
            <person name="Thomas B.C."/>
            <person name="Malmstrom R."/>
            <person name="Stieglmeier M."/>
            <person name="Klingl A."/>
            <person name="Woyke T."/>
            <person name="Ryan C.M."/>
            <person name="Banfield J.F."/>
        </authorList>
    </citation>
    <scope>NUCLEOTIDE SEQUENCE [LARGE SCALE GENOMIC DNA]</scope>
</reference>
<gene>
    <name evidence="1" type="ORF">COS21_03335</name>
</gene>
<dbReference type="EMBL" id="PETV01000089">
    <property type="protein sequence ID" value="PIV46804.1"/>
    <property type="molecule type" value="Genomic_DNA"/>
</dbReference>
<protein>
    <recommendedName>
        <fullName evidence="3">DUF4258 domain-containing protein</fullName>
    </recommendedName>
</protein>
<dbReference type="Pfam" id="PF14076">
    <property type="entry name" value="DUF4258"/>
    <property type="match status" value="1"/>
</dbReference>
<sequence length="87" mass="10165">MKKIIFSTHALLRMAERGIVEREIISAIANPDKVEQSITNSNRFLIKKLYFSKRFQKEHLLLIVTESNQIVIKVITVIDTLKISRHF</sequence>
<accession>A0A2M7DD63</accession>
<evidence type="ECO:0008006" key="3">
    <source>
        <dbReference type="Google" id="ProtNLM"/>
    </source>
</evidence>
<dbReference type="InterPro" id="IPR025354">
    <property type="entry name" value="DUF4258"/>
</dbReference>
<proteinExistence type="predicted"/>
<organism evidence="1 2">
    <name type="scientific">bacterium (Candidatus Gribaldobacteria) CG02_land_8_20_14_3_00_41_15</name>
    <dbReference type="NCBI Taxonomy" id="2014270"/>
    <lineage>
        <taxon>Bacteria</taxon>
        <taxon>Candidatus Gribaldobacteria</taxon>
    </lineage>
</organism>
<dbReference type="Proteomes" id="UP000229030">
    <property type="component" value="Unassembled WGS sequence"/>
</dbReference>
<comment type="caution">
    <text evidence="1">The sequence shown here is derived from an EMBL/GenBank/DDBJ whole genome shotgun (WGS) entry which is preliminary data.</text>
</comment>
<evidence type="ECO:0000313" key="1">
    <source>
        <dbReference type="EMBL" id="PIV46804.1"/>
    </source>
</evidence>
<evidence type="ECO:0000313" key="2">
    <source>
        <dbReference type="Proteomes" id="UP000229030"/>
    </source>
</evidence>